<dbReference type="KEGG" id="amt:Amet_2425"/>
<name>A6TQW1_ALKMQ</name>
<reference evidence="3" key="1">
    <citation type="journal article" date="2016" name="Genome Announc.">
        <title>Complete genome sequence of Alkaliphilus metalliredigens strain QYMF, an alkaliphilic and metal-reducing bacterium isolated from borax-contaminated leachate ponds.</title>
        <authorList>
            <person name="Hwang C."/>
            <person name="Copeland A."/>
            <person name="Lucas S."/>
            <person name="Lapidus A."/>
            <person name="Barry K."/>
            <person name="Detter J.C."/>
            <person name="Glavina Del Rio T."/>
            <person name="Hammon N."/>
            <person name="Israni S."/>
            <person name="Dalin E."/>
            <person name="Tice H."/>
            <person name="Pitluck S."/>
            <person name="Chertkov O."/>
            <person name="Brettin T."/>
            <person name="Bruce D."/>
            <person name="Han C."/>
            <person name="Schmutz J."/>
            <person name="Larimer F."/>
            <person name="Land M.L."/>
            <person name="Hauser L."/>
            <person name="Kyrpides N."/>
            <person name="Mikhailova N."/>
            <person name="Ye Q."/>
            <person name="Zhou J."/>
            <person name="Richardson P."/>
            <person name="Fields M.W."/>
        </authorList>
    </citation>
    <scope>NUCLEOTIDE SEQUENCE [LARGE SCALE GENOMIC DNA]</scope>
    <source>
        <strain evidence="3">QYMF</strain>
    </source>
</reference>
<keyword evidence="1" id="KW-1133">Transmembrane helix</keyword>
<keyword evidence="1" id="KW-0472">Membrane</keyword>
<dbReference type="HOGENOM" id="CLU_642345_0_0_9"/>
<evidence type="ECO:0000256" key="1">
    <source>
        <dbReference type="SAM" id="Phobius"/>
    </source>
</evidence>
<dbReference type="STRING" id="293826.Amet_2425"/>
<protein>
    <submittedName>
        <fullName evidence="2">Uncharacterized protein</fullName>
    </submittedName>
</protein>
<evidence type="ECO:0000313" key="3">
    <source>
        <dbReference type="Proteomes" id="UP000001572"/>
    </source>
</evidence>
<proteinExistence type="predicted"/>
<sequence>MNDLLAQQKGLNATQQDSVNIGNMIGKVMNGQVGALSRAGINFTKAQEQILKYGTETEKAATLAEVLEMNVGGVNKALAETDQGKIQNMTNAWSDYKEEIGRRILPLQGKFAGWFAKKIPGIQSIVVRAIDRGVMAFDNVGNKVDFVTAKMKGIKKWGVDAWSNIKGVVDENAGTLEKVTGVLNHMGQGIIGIKDKFVDAFKNEGASWFKDEALPAITQGVLGVLDGATDLYNFVTKNWSKFEPLILGVAGAIATYKVAVITTTAVTKTATIVTNGMALAQGGLNAVMNMSPIGWLALGIGALITVGIALYKNWDTIKYKASELGKGIKDSFAPIGDFFSGLWGGVESGFKGFINFFIDGINTVVSGVNSIKFDVPDWIPKFGGKSFGINIPQIPEFALGTSYFKGGMARINERGGEIVNLPNGSQVIPADKSQQIINRDNSKIEVKVYIQGNVIGNEEYAEYVGNTVVKKVKLALANS</sequence>
<dbReference type="AlphaFoldDB" id="A6TQW1"/>
<gene>
    <name evidence="2" type="ordered locus">Amet_2425</name>
</gene>
<feature type="transmembrane region" description="Helical" evidence="1">
    <location>
        <begin position="293"/>
        <end position="311"/>
    </location>
</feature>
<keyword evidence="1" id="KW-0812">Transmembrane</keyword>
<evidence type="ECO:0000313" key="2">
    <source>
        <dbReference type="EMBL" id="ABR48579.1"/>
    </source>
</evidence>
<dbReference type="Proteomes" id="UP000001572">
    <property type="component" value="Chromosome"/>
</dbReference>
<dbReference type="OrthoDB" id="90760at2"/>
<keyword evidence="3" id="KW-1185">Reference proteome</keyword>
<dbReference type="EMBL" id="CP000724">
    <property type="protein sequence ID" value="ABR48579.1"/>
    <property type="molecule type" value="Genomic_DNA"/>
</dbReference>
<accession>A6TQW1</accession>
<dbReference type="RefSeq" id="WP_012063554.1">
    <property type="nucleotide sequence ID" value="NC_009633.1"/>
</dbReference>
<organism evidence="2 3">
    <name type="scientific">Alkaliphilus metalliredigens (strain QYMF)</name>
    <dbReference type="NCBI Taxonomy" id="293826"/>
    <lineage>
        <taxon>Bacteria</taxon>
        <taxon>Bacillati</taxon>
        <taxon>Bacillota</taxon>
        <taxon>Clostridia</taxon>
        <taxon>Peptostreptococcales</taxon>
        <taxon>Natronincolaceae</taxon>
        <taxon>Alkaliphilus</taxon>
    </lineage>
</organism>
<dbReference type="eggNOG" id="COG5412">
    <property type="taxonomic scope" value="Bacteria"/>
</dbReference>